<dbReference type="NCBIfam" id="NF041390">
    <property type="entry name" value="TadE_Rv3655c"/>
    <property type="match status" value="1"/>
</dbReference>
<comment type="caution">
    <text evidence="1">The sequence shown here is derived from an EMBL/GenBank/DDBJ whole genome shotgun (WGS) entry which is preliminary data.</text>
</comment>
<sequence length="104" mass="10480">MTLPLLMAVTIGLVWLLAVGTAQVRAVDAARETARAVARGDATDVAVARGERVAPPGSAVTVRDNGGEVTAVVVGRVSGPGGLFDLPFARVSAQAVAATEEASR</sequence>
<reference evidence="2" key="1">
    <citation type="journal article" date="2019" name="Int. J. Syst. Evol. Microbiol.">
        <title>The Global Catalogue of Microorganisms (GCM) 10K type strain sequencing project: providing services to taxonomists for standard genome sequencing and annotation.</title>
        <authorList>
            <consortium name="The Broad Institute Genomics Platform"/>
            <consortium name="The Broad Institute Genome Sequencing Center for Infectious Disease"/>
            <person name="Wu L."/>
            <person name="Ma J."/>
        </authorList>
    </citation>
    <scope>NUCLEOTIDE SEQUENCE [LARGE SCALE GENOMIC DNA]</scope>
    <source>
        <strain evidence="2">JCM 18532</strain>
    </source>
</reference>
<evidence type="ECO:0000313" key="1">
    <source>
        <dbReference type="EMBL" id="GAA4746299.1"/>
    </source>
</evidence>
<proteinExistence type="predicted"/>
<evidence type="ECO:0008006" key="3">
    <source>
        <dbReference type="Google" id="ProtNLM"/>
    </source>
</evidence>
<evidence type="ECO:0000313" key="2">
    <source>
        <dbReference type="Proteomes" id="UP001499882"/>
    </source>
</evidence>
<keyword evidence="2" id="KW-1185">Reference proteome</keyword>
<dbReference type="InterPro" id="IPR049790">
    <property type="entry name" value="Rv3655c/TadE"/>
</dbReference>
<dbReference type="EMBL" id="BAABKN010000022">
    <property type="protein sequence ID" value="GAA4746299.1"/>
    <property type="molecule type" value="Genomic_DNA"/>
</dbReference>
<organism evidence="1 2">
    <name type="scientific">Nocardioides endophyticus</name>
    <dbReference type="NCBI Taxonomy" id="1353775"/>
    <lineage>
        <taxon>Bacteria</taxon>
        <taxon>Bacillati</taxon>
        <taxon>Actinomycetota</taxon>
        <taxon>Actinomycetes</taxon>
        <taxon>Propionibacteriales</taxon>
        <taxon>Nocardioidaceae</taxon>
        <taxon>Nocardioides</taxon>
    </lineage>
</organism>
<dbReference type="Proteomes" id="UP001499882">
    <property type="component" value="Unassembled WGS sequence"/>
</dbReference>
<accession>A0ABP8Z4C6</accession>
<name>A0ABP8Z4C6_9ACTN</name>
<protein>
    <recommendedName>
        <fullName evidence="3">Pilus assembly protein</fullName>
    </recommendedName>
</protein>
<gene>
    <name evidence="1" type="ORF">GCM10023350_33770</name>
</gene>